<dbReference type="EMBL" id="AE009440">
    <property type="protein sequence ID" value="AAP98298.1"/>
    <property type="molecule type" value="Genomic_DNA"/>
</dbReference>
<reference evidence="1" key="1">
    <citation type="submission" date="2002-05" db="EMBL/GenBank/DDBJ databases">
        <title>The genome sequence of Chlamydia pneumoniae TW183 and comparison with other Chlamydia strains based on whole genome sequence analysis.</title>
        <authorList>
            <person name="Geng M.M."/>
            <person name="Schuhmacher A."/>
            <person name="Muehldorfer I."/>
            <person name="Bensch K.W."/>
            <person name="Schaefer K.P."/>
            <person name="Schneider S."/>
            <person name="Pohl T."/>
            <person name="Essig A."/>
            <person name="Marre R."/>
            <person name="Melchers K."/>
        </authorList>
    </citation>
    <scope>NUCLEOTIDE SEQUENCE [LARGE SCALE GENOMIC DNA]</scope>
    <source>
        <strain evidence="1">TW-183</strain>
    </source>
</reference>
<proteinExistence type="predicted"/>
<organism evidence="1 2">
    <name type="scientific">Chlamydia pneumoniae</name>
    <name type="common">Chlamydophila pneumoniae</name>
    <dbReference type="NCBI Taxonomy" id="83558"/>
    <lineage>
        <taxon>Bacteria</taxon>
        <taxon>Pseudomonadati</taxon>
        <taxon>Chlamydiota</taxon>
        <taxon>Chlamydiia</taxon>
        <taxon>Chlamydiales</taxon>
        <taxon>Chlamydiaceae</taxon>
        <taxon>Chlamydia/Chlamydophila group</taxon>
        <taxon>Chlamydia</taxon>
    </lineage>
</organism>
<protein>
    <submittedName>
        <fullName evidence="1">Uncharacterized protein</fullName>
    </submittedName>
</protein>
<evidence type="ECO:0000313" key="2">
    <source>
        <dbReference type="Proteomes" id="UP000000424"/>
    </source>
</evidence>
<evidence type="ECO:0000313" key="1">
    <source>
        <dbReference type="EMBL" id="AAP98298.1"/>
    </source>
</evidence>
<gene>
    <name evidence="1" type="ordered locus">CpB0367</name>
</gene>
<name>A0ABM5LCI6_CHLPN</name>
<dbReference type="Proteomes" id="UP000000424">
    <property type="component" value="Chromosome"/>
</dbReference>
<accession>A0ABM5LCI6</accession>
<sequence>MVSTSHLLYFHLSKAKDDRMIILLIKRCSPQKYLRSWSLSEGAFSMQLYETRNKPR</sequence>
<keyword evidence="2" id="KW-1185">Reference proteome</keyword>